<accession>A0A0H4X6F4</accession>
<dbReference type="KEGG" id="mym:A176_007746"/>
<protein>
    <submittedName>
        <fullName evidence="2">Putative phosphohydrolase</fullName>
    </submittedName>
</protein>
<sequence length="416" mass="46774">MGNKFRSIETKHYAERDAFFDDLKKLDRRAFLRVAGISAGIAAGMGLRTPHSFQLVNVAEAQGTKPRFSFAYISDTHLYEKKLNDRFVRAILKAVDDVNGLDPQPDFVLFGGDLAQLGKPGELKLGAEILKSVKAPIRMMTGEHDWFLDMGELWTDLFGPPNYSFDHKGVHFVVLNSILEKDFWTERGLSPEERMQIVAGLDNGIQSRFEVGAPQREWLRQDLAKVNKATPIIVFSHSPLYKYYRPWNFWTDDADEVQALFKPFQTVTVIHGHTHQLLSNRIGNMSFHGMLSTAWPWPYAPEGLPQLTVQMNRSDPFSQFDGCGDGRMDVLESGMVDKLYNLWERNPISVRASYLASGGKRTCRPGPSCRATEREGHHDLPDEAACGNGCRAVVRGGVALATGPCRRPRGAPRRPR</sequence>
<reference evidence="2 3" key="1">
    <citation type="journal article" date="2016" name="PLoS ONE">
        <title>Complete Genome Sequence and Comparative Genomics of a Novel Myxobacterium Myxococcus hansupus.</title>
        <authorList>
            <person name="Sharma G."/>
            <person name="Narwani T."/>
            <person name="Subramanian S."/>
        </authorList>
    </citation>
    <scope>NUCLEOTIDE SEQUENCE [LARGE SCALE GENOMIC DNA]</scope>
    <source>
        <strain evidence="3">mixupus</strain>
    </source>
</reference>
<dbReference type="GO" id="GO:0016787">
    <property type="term" value="F:hydrolase activity"/>
    <property type="evidence" value="ECO:0007669"/>
    <property type="project" value="UniProtKB-KW"/>
</dbReference>
<evidence type="ECO:0000259" key="1">
    <source>
        <dbReference type="Pfam" id="PF00149"/>
    </source>
</evidence>
<evidence type="ECO:0000313" key="2">
    <source>
        <dbReference type="EMBL" id="AKQ70834.1"/>
    </source>
</evidence>
<dbReference type="OrthoDB" id="9780884at2"/>
<dbReference type="Proteomes" id="UP000009026">
    <property type="component" value="Chromosome"/>
</dbReference>
<dbReference type="RefSeq" id="WP_144429689.1">
    <property type="nucleotide sequence ID" value="NZ_CP012109.1"/>
</dbReference>
<dbReference type="Pfam" id="PF00149">
    <property type="entry name" value="Metallophos"/>
    <property type="match status" value="1"/>
</dbReference>
<dbReference type="EMBL" id="CP012109">
    <property type="protein sequence ID" value="AKQ70834.1"/>
    <property type="molecule type" value="Genomic_DNA"/>
</dbReference>
<dbReference type="InterPro" id="IPR029052">
    <property type="entry name" value="Metallo-depent_PP-like"/>
</dbReference>
<gene>
    <name evidence="2" type="ORF">A176_007746</name>
</gene>
<keyword evidence="2" id="KW-0378">Hydrolase</keyword>
<evidence type="ECO:0000313" key="3">
    <source>
        <dbReference type="Proteomes" id="UP000009026"/>
    </source>
</evidence>
<name>A0A0H4X6F4_9BACT</name>
<dbReference type="InterPro" id="IPR051918">
    <property type="entry name" value="STPP_CPPED1"/>
</dbReference>
<organism evidence="2 3">
    <name type="scientific">Pseudomyxococcus hansupus</name>
    <dbReference type="NCBI Taxonomy" id="1297742"/>
    <lineage>
        <taxon>Bacteria</taxon>
        <taxon>Pseudomonadati</taxon>
        <taxon>Myxococcota</taxon>
        <taxon>Myxococcia</taxon>
        <taxon>Myxococcales</taxon>
        <taxon>Cystobacterineae</taxon>
        <taxon>Myxococcaceae</taxon>
        <taxon>Pseudomyxococcus</taxon>
    </lineage>
</organism>
<dbReference type="InterPro" id="IPR006311">
    <property type="entry name" value="TAT_signal"/>
</dbReference>
<dbReference type="PANTHER" id="PTHR43143">
    <property type="entry name" value="METALLOPHOSPHOESTERASE, CALCINEURIN SUPERFAMILY"/>
    <property type="match status" value="1"/>
</dbReference>
<proteinExistence type="predicted"/>
<dbReference type="PANTHER" id="PTHR43143:SF1">
    <property type="entry name" value="SERINE_THREONINE-PROTEIN PHOSPHATASE CPPED1"/>
    <property type="match status" value="1"/>
</dbReference>
<dbReference type="PATRIC" id="fig|1297742.4.peg.7880"/>
<dbReference type="SUPFAM" id="SSF56300">
    <property type="entry name" value="Metallo-dependent phosphatases"/>
    <property type="match status" value="1"/>
</dbReference>
<dbReference type="InterPro" id="IPR004843">
    <property type="entry name" value="Calcineurin-like_PHP"/>
</dbReference>
<feature type="domain" description="Calcineurin-like phosphoesterase" evidence="1">
    <location>
        <begin position="69"/>
        <end position="276"/>
    </location>
</feature>
<dbReference type="STRING" id="1297742.A176_007746"/>
<keyword evidence="3" id="KW-1185">Reference proteome</keyword>
<dbReference type="AlphaFoldDB" id="A0A0H4X6F4"/>
<dbReference type="PROSITE" id="PS51318">
    <property type="entry name" value="TAT"/>
    <property type="match status" value="1"/>
</dbReference>
<dbReference type="Gene3D" id="3.60.21.10">
    <property type="match status" value="1"/>
</dbReference>